<feature type="transmembrane region" description="Helical" evidence="7">
    <location>
        <begin position="109"/>
        <end position="130"/>
    </location>
</feature>
<evidence type="ECO:0000256" key="2">
    <source>
        <dbReference type="ARBA" id="ARBA00007977"/>
    </source>
</evidence>
<comment type="similarity">
    <text evidence="2">Belongs to the UPF0324 family.</text>
</comment>
<evidence type="ECO:0000256" key="4">
    <source>
        <dbReference type="ARBA" id="ARBA00022692"/>
    </source>
</evidence>
<feature type="transmembrane region" description="Helical" evidence="7">
    <location>
        <begin position="51"/>
        <end position="73"/>
    </location>
</feature>
<evidence type="ECO:0000313" key="9">
    <source>
        <dbReference type="Proteomes" id="UP000198881"/>
    </source>
</evidence>
<dbReference type="Proteomes" id="UP000198881">
    <property type="component" value="Unassembled WGS sequence"/>
</dbReference>
<feature type="transmembrane region" description="Helical" evidence="7">
    <location>
        <begin position="27"/>
        <end position="45"/>
    </location>
</feature>
<protein>
    <submittedName>
        <fullName evidence="8">Conserved hypothetical integral membrane protein</fullName>
    </submittedName>
</protein>
<feature type="transmembrane region" description="Helical" evidence="7">
    <location>
        <begin position="206"/>
        <end position="227"/>
    </location>
</feature>
<evidence type="ECO:0000313" key="8">
    <source>
        <dbReference type="EMBL" id="SFV23388.1"/>
    </source>
</evidence>
<feature type="transmembrane region" description="Helical" evidence="7">
    <location>
        <begin position="336"/>
        <end position="356"/>
    </location>
</feature>
<dbReference type="RefSeq" id="WP_091697632.1">
    <property type="nucleotide sequence ID" value="NZ_FPCG01000007.1"/>
</dbReference>
<evidence type="ECO:0000256" key="6">
    <source>
        <dbReference type="ARBA" id="ARBA00023136"/>
    </source>
</evidence>
<keyword evidence="3" id="KW-1003">Cell membrane</keyword>
<feature type="transmembrane region" description="Helical" evidence="7">
    <location>
        <begin position="305"/>
        <end position="324"/>
    </location>
</feature>
<dbReference type="STRING" id="574650.SAMN04487966_10748"/>
<gene>
    <name evidence="8" type="ORF">SAMN04487966_10748</name>
</gene>
<dbReference type="PANTHER" id="PTHR30106">
    <property type="entry name" value="INNER MEMBRANE PROTEIN YEIH-RELATED"/>
    <property type="match status" value="1"/>
</dbReference>
<dbReference type="PANTHER" id="PTHR30106:SF2">
    <property type="entry name" value="UPF0324 INNER MEMBRANE PROTEIN YEIH"/>
    <property type="match status" value="1"/>
</dbReference>
<reference evidence="8 9" key="1">
    <citation type="submission" date="2016-10" db="EMBL/GenBank/DDBJ databases">
        <authorList>
            <person name="de Groot N.N."/>
        </authorList>
    </citation>
    <scope>NUCLEOTIDE SEQUENCE [LARGE SCALE GENOMIC DNA]</scope>
    <source>
        <strain evidence="8 9">CGMCC 1.7054</strain>
    </source>
</reference>
<proteinExistence type="inferred from homology"/>
<evidence type="ECO:0000256" key="3">
    <source>
        <dbReference type="ARBA" id="ARBA00022475"/>
    </source>
</evidence>
<sequence>MSAPSDTGSARTPDAVRTHWWQKVPQLLPGIVVSFIGAGLAWGIAQLVPGLSTLLVAILLGVIWCNLAPVPAALKPGTAFSARHILRAGIILLGLKLSLGAIAELGVGVIVVVVAAVGITFGVTVLVGHWLKIPTPLTLLVASGFSICGAAAVAGAEGVLKAKKEHVAAAIGLVVLFGTLMIPTIPFLVSLFGLDEEAGGLWAGASAHEVAQAVAAGGIIGSSALAVAVTVKLARVLMLAPVMAGMAWWMRRAATLETATHRSDAEGGRTKLPPIVPGFVLGFLAMVLLRTFGLVPEALLGPADVLQSLLLTAAMFALGLGVHLRTLTQVGPRPVLLGVISTAVILTIGGLGAVLVG</sequence>
<evidence type="ECO:0000256" key="5">
    <source>
        <dbReference type="ARBA" id="ARBA00022989"/>
    </source>
</evidence>
<keyword evidence="9" id="KW-1185">Reference proteome</keyword>
<comment type="subcellular location">
    <subcellularLocation>
        <location evidence="1">Cell membrane</location>
        <topology evidence="1">Multi-pass membrane protein</topology>
    </subcellularLocation>
</comment>
<feature type="transmembrane region" description="Helical" evidence="7">
    <location>
        <begin position="85"/>
        <end position="103"/>
    </location>
</feature>
<keyword evidence="6 7" id="KW-0472">Membrane</keyword>
<accession>A0A1I7MNB2</accession>
<feature type="transmembrane region" description="Helical" evidence="7">
    <location>
        <begin position="168"/>
        <end position="194"/>
    </location>
</feature>
<keyword evidence="4 7" id="KW-0812">Transmembrane</keyword>
<dbReference type="OrthoDB" id="9766798at2"/>
<feature type="transmembrane region" description="Helical" evidence="7">
    <location>
        <begin position="272"/>
        <end position="293"/>
    </location>
</feature>
<dbReference type="AlphaFoldDB" id="A0A1I7MNB2"/>
<evidence type="ECO:0000256" key="7">
    <source>
        <dbReference type="SAM" id="Phobius"/>
    </source>
</evidence>
<keyword evidence="5 7" id="KW-1133">Transmembrane helix</keyword>
<dbReference type="GO" id="GO:0005886">
    <property type="term" value="C:plasma membrane"/>
    <property type="evidence" value="ECO:0007669"/>
    <property type="project" value="UniProtKB-SubCell"/>
</dbReference>
<evidence type="ECO:0000256" key="1">
    <source>
        <dbReference type="ARBA" id="ARBA00004651"/>
    </source>
</evidence>
<dbReference type="Pfam" id="PF03601">
    <property type="entry name" value="Cons_hypoth698"/>
    <property type="match status" value="1"/>
</dbReference>
<dbReference type="InterPro" id="IPR018383">
    <property type="entry name" value="UPF0324_pro"/>
</dbReference>
<name>A0A1I7MNB2_9MICC</name>
<organism evidence="8 9">
    <name type="scientific">Micrococcus terreus</name>
    <dbReference type="NCBI Taxonomy" id="574650"/>
    <lineage>
        <taxon>Bacteria</taxon>
        <taxon>Bacillati</taxon>
        <taxon>Actinomycetota</taxon>
        <taxon>Actinomycetes</taxon>
        <taxon>Micrococcales</taxon>
        <taxon>Micrococcaceae</taxon>
        <taxon>Micrococcus</taxon>
    </lineage>
</organism>
<feature type="transmembrane region" description="Helical" evidence="7">
    <location>
        <begin position="137"/>
        <end position="156"/>
    </location>
</feature>
<dbReference type="EMBL" id="FPCG01000007">
    <property type="protein sequence ID" value="SFV23388.1"/>
    <property type="molecule type" value="Genomic_DNA"/>
</dbReference>